<dbReference type="Gene3D" id="3.30.300.30">
    <property type="match status" value="1"/>
</dbReference>
<dbReference type="InterPro" id="IPR025110">
    <property type="entry name" value="AMP-bd_C"/>
</dbReference>
<accession>A0A2L0EQ73</accession>
<dbReference type="FunFam" id="3.40.50.12780:FF:000013">
    <property type="entry name" value="Long-chain-fatty-acid--AMP ligase FadD32"/>
    <property type="match status" value="1"/>
</dbReference>
<feature type="transmembrane region" description="Helical" evidence="6">
    <location>
        <begin position="223"/>
        <end position="246"/>
    </location>
</feature>
<evidence type="ECO:0000256" key="5">
    <source>
        <dbReference type="SAM" id="MobiDB-lite"/>
    </source>
</evidence>
<dbReference type="Proteomes" id="UP000238348">
    <property type="component" value="Chromosome"/>
</dbReference>
<dbReference type="Pfam" id="PF23024">
    <property type="entry name" value="AMP-dom_DIP2-like"/>
    <property type="match status" value="1"/>
</dbReference>
<dbReference type="CDD" id="cd05931">
    <property type="entry name" value="FAAL"/>
    <property type="match status" value="1"/>
</dbReference>
<dbReference type="GO" id="GO:0016874">
    <property type="term" value="F:ligase activity"/>
    <property type="evidence" value="ECO:0007669"/>
    <property type="project" value="UniProtKB-KW"/>
</dbReference>
<keyword evidence="6" id="KW-1133">Transmembrane helix</keyword>
<keyword evidence="3" id="KW-0276">Fatty acid metabolism</keyword>
<dbReference type="PROSITE" id="PS00455">
    <property type="entry name" value="AMP_BINDING"/>
    <property type="match status" value="1"/>
</dbReference>
<feature type="domain" description="AMP-dependent synthetase/ligase" evidence="7">
    <location>
        <begin position="10"/>
        <end position="413"/>
    </location>
</feature>
<protein>
    <submittedName>
        <fullName evidence="9">Acyl-CoA synthetase</fullName>
    </submittedName>
</protein>
<dbReference type="OrthoDB" id="6297021at2"/>
<name>A0A2L0EQ73_SORCE</name>
<dbReference type="InterPro" id="IPR042099">
    <property type="entry name" value="ANL_N_sf"/>
</dbReference>
<dbReference type="GO" id="GO:0070566">
    <property type="term" value="F:adenylyltransferase activity"/>
    <property type="evidence" value="ECO:0007669"/>
    <property type="project" value="TreeGrafter"/>
</dbReference>
<evidence type="ECO:0000256" key="1">
    <source>
        <dbReference type="ARBA" id="ARBA00006432"/>
    </source>
</evidence>
<reference evidence="9 10" key="1">
    <citation type="submission" date="2015-09" db="EMBL/GenBank/DDBJ databases">
        <title>Sorangium comparison.</title>
        <authorList>
            <person name="Zaburannyi N."/>
            <person name="Bunk B."/>
            <person name="Overmann J."/>
            <person name="Mueller R."/>
        </authorList>
    </citation>
    <scope>NUCLEOTIDE SEQUENCE [LARGE SCALE GENOMIC DNA]</scope>
    <source>
        <strain evidence="9 10">So ce26</strain>
    </source>
</reference>
<evidence type="ECO:0000259" key="8">
    <source>
        <dbReference type="Pfam" id="PF23024"/>
    </source>
</evidence>
<dbReference type="InterPro" id="IPR000873">
    <property type="entry name" value="AMP-dep_synth/lig_dom"/>
</dbReference>
<dbReference type="InterPro" id="IPR040097">
    <property type="entry name" value="FAAL/FAAC"/>
</dbReference>
<evidence type="ECO:0000256" key="6">
    <source>
        <dbReference type="SAM" id="Phobius"/>
    </source>
</evidence>
<proteinExistence type="inferred from homology"/>
<dbReference type="EMBL" id="CP012673">
    <property type="protein sequence ID" value="AUX41451.1"/>
    <property type="molecule type" value="Genomic_DNA"/>
</dbReference>
<feature type="region of interest" description="Disordered" evidence="5">
    <location>
        <begin position="553"/>
        <end position="602"/>
    </location>
</feature>
<dbReference type="Pfam" id="PF00501">
    <property type="entry name" value="AMP-binding"/>
    <property type="match status" value="1"/>
</dbReference>
<dbReference type="PANTHER" id="PTHR22754:SF32">
    <property type="entry name" value="DISCO-INTERACTING PROTEIN 2"/>
    <property type="match status" value="1"/>
</dbReference>
<dbReference type="GO" id="GO:0005886">
    <property type="term" value="C:plasma membrane"/>
    <property type="evidence" value="ECO:0007669"/>
    <property type="project" value="TreeGrafter"/>
</dbReference>
<keyword evidence="6" id="KW-0812">Transmembrane</keyword>
<organism evidence="9 10">
    <name type="scientific">Sorangium cellulosum</name>
    <name type="common">Polyangium cellulosum</name>
    <dbReference type="NCBI Taxonomy" id="56"/>
    <lineage>
        <taxon>Bacteria</taxon>
        <taxon>Pseudomonadati</taxon>
        <taxon>Myxococcota</taxon>
        <taxon>Polyangia</taxon>
        <taxon>Polyangiales</taxon>
        <taxon>Polyangiaceae</taxon>
        <taxon>Sorangium</taxon>
    </lineage>
</organism>
<keyword evidence="4" id="KW-0443">Lipid metabolism</keyword>
<evidence type="ECO:0000256" key="2">
    <source>
        <dbReference type="ARBA" id="ARBA00022598"/>
    </source>
</evidence>
<dbReference type="PANTHER" id="PTHR22754">
    <property type="entry name" value="DISCO-INTERACTING PROTEIN 2 DIP2 -RELATED"/>
    <property type="match status" value="1"/>
</dbReference>
<evidence type="ECO:0000256" key="3">
    <source>
        <dbReference type="ARBA" id="ARBA00022832"/>
    </source>
</evidence>
<dbReference type="AlphaFoldDB" id="A0A2L0EQ73"/>
<evidence type="ECO:0000313" key="9">
    <source>
        <dbReference type="EMBL" id="AUX41451.1"/>
    </source>
</evidence>
<evidence type="ECO:0000259" key="7">
    <source>
        <dbReference type="Pfam" id="PF00501"/>
    </source>
</evidence>
<feature type="domain" description="AMP-binding enzyme C-terminal" evidence="8">
    <location>
        <begin position="449"/>
        <end position="556"/>
    </location>
</feature>
<dbReference type="InterPro" id="IPR045851">
    <property type="entry name" value="AMP-bd_C_sf"/>
</dbReference>
<dbReference type="RefSeq" id="WP_104979723.1">
    <property type="nucleotide sequence ID" value="NZ_CP012673.1"/>
</dbReference>
<sequence>MRTFVEVLQQNAAHADRAVKFVRSSGEERSVTYAELWREARRRARALRALGLRKGDRVALILTEADEFVLTFVGALTAGIVAVPMYPPQSLAKLEAYSETVRHILEASGAGVLVTNEPLKEMIDAYLAAVGQAGAPGLRVVLERDLRAPEGLDAAEADDAWQVSLDDLAFLQFTSGSTSRPKGVMVTHRNLSVNSHAIMFDGLRSTPEDRGVSWLPLYHDMGLIGFVVAPLYALVPVMFLPTTAFIRRPSLWLDAIHRFRGTITFAPNFAFALATRAVTETQAAGWDLSCLRALGCGAEPIQADVLRAFLDRFGKQGLRPESILPSYGMAEATLAISFSDLEAPLTTDRVDVKAMQAGKARPANGGASLELVSCGRPLPCHELIIAGPDGAKLGEREVGEIWVRGPSIAAGYFNEPEQTEATFGGGWLRTGDLGYTAGGEVYICGRSKDLIILGGKNYYPQDIERVAASVEGVRDGHCAAFSCLGASGAERAVVVAEVKRSASSVAQAVLQAVRAELGVQLSEVVAIKRGTLAKTSSGKVRRREMKRRFEAGELELATDADQAEAPPPHGGADRAGGAAVRNDGGRAGGIPARVEGAIDGIQ</sequence>
<dbReference type="GO" id="GO:0006633">
    <property type="term" value="P:fatty acid biosynthetic process"/>
    <property type="evidence" value="ECO:0007669"/>
    <property type="project" value="TreeGrafter"/>
</dbReference>
<dbReference type="GO" id="GO:0071766">
    <property type="term" value="P:Actinobacterium-type cell wall biogenesis"/>
    <property type="evidence" value="ECO:0007669"/>
    <property type="project" value="UniProtKB-ARBA"/>
</dbReference>
<dbReference type="Gene3D" id="3.40.50.12780">
    <property type="entry name" value="N-terminal domain of ligase-like"/>
    <property type="match status" value="1"/>
</dbReference>
<gene>
    <name evidence="9" type="primary">prpE</name>
    <name evidence="9" type="ORF">SOCE26_028630</name>
</gene>
<evidence type="ECO:0000256" key="4">
    <source>
        <dbReference type="ARBA" id="ARBA00023098"/>
    </source>
</evidence>
<dbReference type="InterPro" id="IPR020845">
    <property type="entry name" value="AMP-binding_CS"/>
</dbReference>
<keyword evidence="6" id="KW-0472">Membrane</keyword>
<evidence type="ECO:0000313" key="10">
    <source>
        <dbReference type="Proteomes" id="UP000238348"/>
    </source>
</evidence>
<feature type="compositionally biased region" description="Acidic residues" evidence="5">
    <location>
        <begin position="553"/>
        <end position="562"/>
    </location>
</feature>
<comment type="similarity">
    <text evidence="1">Belongs to the ATP-dependent AMP-binding enzyme family.</text>
</comment>
<keyword evidence="2" id="KW-0436">Ligase</keyword>
<dbReference type="SUPFAM" id="SSF56801">
    <property type="entry name" value="Acetyl-CoA synthetase-like"/>
    <property type="match status" value="1"/>
</dbReference>